<reference evidence="3 4" key="1">
    <citation type="submission" date="2024-02" db="EMBL/GenBank/DDBJ databases">
        <authorList>
            <person name="Grouzdev D."/>
        </authorList>
    </citation>
    <scope>NUCLEOTIDE SEQUENCE [LARGE SCALE GENOMIC DNA]</scope>
    <source>
        <strain evidence="3 4">9N</strain>
    </source>
</reference>
<dbReference type="InterPro" id="IPR050769">
    <property type="entry name" value="NAT_camello-type"/>
</dbReference>
<dbReference type="PANTHER" id="PTHR13947:SF37">
    <property type="entry name" value="LD18367P"/>
    <property type="match status" value="1"/>
</dbReference>
<evidence type="ECO:0000259" key="2">
    <source>
        <dbReference type="PROSITE" id="PS51186"/>
    </source>
</evidence>
<dbReference type="InterPro" id="IPR000182">
    <property type="entry name" value="GNAT_dom"/>
</dbReference>
<name>A0ABU7XFL1_9HYPH</name>
<evidence type="ECO:0000256" key="1">
    <source>
        <dbReference type="ARBA" id="ARBA00022679"/>
    </source>
</evidence>
<keyword evidence="4" id="KW-1185">Reference proteome</keyword>
<dbReference type="PANTHER" id="PTHR13947">
    <property type="entry name" value="GNAT FAMILY N-ACETYLTRANSFERASE"/>
    <property type="match status" value="1"/>
</dbReference>
<gene>
    <name evidence="3" type="ORF">V3H18_01955</name>
</gene>
<evidence type="ECO:0000313" key="4">
    <source>
        <dbReference type="Proteomes" id="UP001350748"/>
    </source>
</evidence>
<evidence type="ECO:0000313" key="3">
    <source>
        <dbReference type="EMBL" id="MEF3365291.1"/>
    </source>
</evidence>
<dbReference type="InterPro" id="IPR016181">
    <property type="entry name" value="Acyl_CoA_acyltransferase"/>
</dbReference>
<protein>
    <submittedName>
        <fullName evidence="3">GNAT family N-acetyltransferase</fullName>
    </submittedName>
</protein>
<dbReference type="PROSITE" id="PS51186">
    <property type="entry name" value="GNAT"/>
    <property type="match status" value="1"/>
</dbReference>
<organism evidence="3 4">
    <name type="scientific">Methylocystis borbori</name>
    <dbReference type="NCBI Taxonomy" id="3118750"/>
    <lineage>
        <taxon>Bacteria</taxon>
        <taxon>Pseudomonadati</taxon>
        <taxon>Pseudomonadota</taxon>
        <taxon>Alphaproteobacteria</taxon>
        <taxon>Hyphomicrobiales</taxon>
        <taxon>Methylocystaceae</taxon>
        <taxon>Methylocystis</taxon>
    </lineage>
</organism>
<accession>A0ABU7XFL1</accession>
<dbReference type="Proteomes" id="UP001350748">
    <property type="component" value="Unassembled WGS sequence"/>
</dbReference>
<dbReference type="Gene3D" id="3.40.630.30">
    <property type="match status" value="1"/>
</dbReference>
<dbReference type="EMBL" id="JAZHYN010000003">
    <property type="protein sequence ID" value="MEF3365291.1"/>
    <property type="molecule type" value="Genomic_DNA"/>
</dbReference>
<comment type="caution">
    <text evidence="3">The sequence shown here is derived from an EMBL/GenBank/DDBJ whole genome shotgun (WGS) entry which is preliminary data.</text>
</comment>
<keyword evidence="1" id="KW-0808">Transferase</keyword>
<sequence>MAASTSAATRKSRPSIRIRLYDAQDREFVRRLFIAVNRQLAPAHLKSQFEIYIARALVEEIERIPEYYAERAGSFWIAETVADNRLVGMYGLEAGGSGAAELRRMYVAPAFRRQGIARQMLAHAESTGKAAGYDRIVLSTSELQKSALALYRSVGFSLVAEETADRMSHKVVGAGLRRHHMAKKLT</sequence>
<dbReference type="SUPFAM" id="SSF55729">
    <property type="entry name" value="Acyl-CoA N-acyltransferases (Nat)"/>
    <property type="match status" value="1"/>
</dbReference>
<feature type="domain" description="N-acetyltransferase" evidence="2">
    <location>
        <begin position="16"/>
        <end position="186"/>
    </location>
</feature>
<dbReference type="Pfam" id="PF00583">
    <property type="entry name" value="Acetyltransf_1"/>
    <property type="match status" value="1"/>
</dbReference>
<dbReference type="CDD" id="cd04301">
    <property type="entry name" value="NAT_SF"/>
    <property type="match status" value="1"/>
</dbReference>
<dbReference type="RefSeq" id="WP_332080196.1">
    <property type="nucleotide sequence ID" value="NZ_JAZHYN010000003.1"/>
</dbReference>
<proteinExistence type="predicted"/>